<feature type="domain" description="Peptidase M43 pregnancy-associated plasma-A" evidence="9">
    <location>
        <begin position="154"/>
        <end position="297"/>
    </location>
</feature>
<evidence type="ECO:0000256" key="3">
    <source>
        <dbReference type="ARBA" id="ARBA00022723"/>
    </source>
</evidence>
<dbReference type="PANTHER" id="PTHR47466:SF1">
    <property type="entry name" value="METALLOPROTEASE MEP1 (AFU_ORTHOLOGUE AFUA_1G07730)-RELATED"/>
    <property type="match status" value="1"/>
</dbReference>
<accession>A0A7S7NYU3</accession>
<dbReference type="CDD" id="cd04275">
    <property type="entry name" value="ZnMc_pappalysin_like"/>
    <property type="match status" value="1"/>
</dbReference>
<protein>
    <submittedName>
        <fullName evidence="10">Zinc metalloprotease</fullName>
    </submittedName>
</protein>
<proteinExistence type="inferred from homology"/>
<organism evidence="10 11">
    <name type="scientific">Paludibaculum fermentans</name>
    <dbReference type="NCBI Taxonomy" id="1473598"/>
    <lineage>
        <taxon>Bacteria</taxon>
        <taxon>Pseudomonadati</taxon>
        <taxon>Acidobacteriota</taxon>
        <taxon>Terriglobia</taxon>
        <taxon>Bryobacterales</taxon>
        <taxon>Bryobacteraceae</taxon>
        <taxon>Paludibaculum</taxon>
    </lineage>
</organism>
<dbReference type="RefSeq" id="WP_194453934.1">
    <property type="nucleotide sequence ID" value="NZ_CP063849.1"/>
</dbReference>
<keyword evidence="11" id="KW-1185">Reference proteome</keyword>
<evidence type="ECO:0000256" key="8">
    <source>
        <dbReference type="ARBA" id="ARBA00023157"/>
    </source>
</evidence>
<dbReference type="SUPFAM" id="SSF55486">
    <property type="entry name" value="Metalloproteases ('zincins'), catalytic domain"/>
    <property type="match status" value="1"/>
</dbReference>
<reference evidence="10 11" key="1">
    <citation type="submission" date="2020-10" db="EMBL/GenBank/DDBJ databases">
        <title>Complete genome sequence of Paludibaculum fermentans P105T, a facultatively anaerobic acidobacterium capable of dissimilatory Fe(III) reduction.</title>
        <authorList>
            <person name="Dedysh S.N."/>
            <person name="Beletsky A.V."/>
            <person name="Kulichevskaya I.S."/>
            <person name="Mardanov A.V."/>
            <person name="Ravin N.V."/>
        </authorList>
    </citation>
    <scope>NUCLEOTIDE SEQUENCE [LARGE SCALE GENOMIC DNA]</scope>
    <source>
        <strain evidence="10 11">P105</strain>
    </source>
</reference>
<evidence type="ECO:0000256" key="4">
    <source>
        <dbReference type="ARBA" id="ARBA00022729"/>
    </source>
</evidence>
<dbReference type="GO" id="GO:0006508">
    <property type="term" value="P:proteolysis"/>
    <property type="evidence" value="ECO:0007669"/>
    <property type="project" value="UniProtKB-KW"/>
</dbReference>
<dbReference type="Proteomes" id="UP000593892">
    <property type="component" value="Chromosome"/>
</dbReference>
<dbReference type="GO" id="GO:0046872">
    <property type="term" value="F:metal ion binding"/>
    <property type="evidence" value="ECO:0007669"/>
    <property type="project" value="UniProtKB-KW"/>
</dbReference>
<evidence type="ECO:0000313" key="11">
    <source>
        <dbReference type="Proteomes" id="UP000593892"/>
    </source>
</evidence>
<keyword evidence="3" id="KW-0479">Metal-binding</keyword>
<keyword evidence="4" id="KW-0732">Signal</keyword>
<dbReference type="EMBL" id="CP063849">
    <property type="protein sequence ID" value="QOY92280.1"/>
    <property type="molecule type" value="Genomic_DNA"/>
</dbReference>
<dbReference type="PANTHER" id="PTHR47466">
    <property type="match status" value="1"/>
</dbReference>
<evidence type="ECO:0000256" key="7">
    <source>
        <dbReference type="ARBA" id="ARBA00023049"/>
    </source>
</evidence>
<gene>
    <name evidence="10" type="ORF">IRI77_37400</name>
</gene>
<keyword evidence="8" id="KW-1015">Disulfide bond</keyword>
<dbReference type="InterPro" id="IPR024079">
    <property type="entry name" value="MetalloPept_cat_dom_sf"/>
</dbReference>
<dbReference type="Pfam" id="PF05572">
    <property type="entry name" value="Peptidase_M43"/>
    <property type="match status" value="1"/>
</dbReference>
<keyword evidence="5" id="KW-0378">Hydrolase</keyword>
<keyword evidence="7 10" id="KW-0482">Metalloprotease</keyword>
<name>A0A7S7NYU3_PALFE</name>
<evidence type="ECO:0000256" key="6">
    <source>
        <dbReference type="ARBA" id="ARBA00022833"/>
    </source>
</evidence>
<keyword evidence="6" id="KW-0862">Zinc</keyword>
<dbReference type="AlphaFoldDB" id="A0A7S7NYU3"/>
<dbReference type="GO" id="GO:0008237">
    <property type="term" value="F:metallopeptidase activity"/>
    <property type="evidence" value="ECO:0007669"/>
    <property type="project" value="UniProtKB-KW"/>
</dbReference>
<dbReference type="Gene3D" id="3.40.390.10">
    <property type="entry name" value="Collagenase (Catalytic Domain)"/>
    <property type="match status" value="1"/>
</dbReference>
<evidence type="ECO:0000256" key="5">
    <source>
        <dbReference type="ARBA" id="ARBA00022801"/>
    </source>
</evidence>
<sequence>MPEDQPVPKPPIRKCGAPEVHQRLLQDPEYQARRLDIERHLARFLLFGLSSERTGVTEIPVVVHIVSSTPEGNISDAQVKSQIDVLNQDYRAANTDLGKVPAVWATLTSDTRIQFALATTDPHGAPTSGITRTATTTGSFGTNDDVKSATAGGADAWPADKYLNIWVCQLGGGLLGYAQFPGGPADTDGVVILHSAFGTLGTAAAPFNLGRTTTHEVGHWLNLLHIWGDRLDCTGNDDVADTPSAQRPNYGKPQFPHVSCGNGPNGDMFVNYMDYVDDDTMVMFTQGQAARMAAALDGPRSSIGRPA</sequence>
<evidence type="ECO:0000256" key="1">
    <source>
        <dbReference type="ARBA" id="ARBA00008721"/>
    </source>
</evidence>
<evidence type="ECO:0000313" key="10">
    <source>
        <dbReference type="EMBL" id="QOY92280.1"/>
    </source>
</evidence>
<evidence type="ECO:0000256" key="2">
    <source>
        <dbReference type="ARBA" id="ARBA00022670"/>
    </source>
</evidence>
<dbReference type="KEGG" id="pfer:IRI77_37400"/>
<evidence type="ECO:0000259" key="9">
    <source>
        <dbReference type="Pfam" id="PF05572"/>
    </source>
</evidence>
<dbReference type="InterPro" id="IPR008754">
    <property type="entry name" value="Peptidase_M43"/>
</dbReference>
<comment type="similarity">
    <text evidence="1">Belongs to the peptidase M43B family.</text>
</comment>
<keyword evidence="2 10" id="KW-0645">Protease</keyword>